<dbReference type="PANTHER" id="PTHR42944">
    <property type="entry name" value="ADENINE DNA GLYCOSYLASE"/>
    <property type="match status" value="1"/>
</dbReference>
<keyword evidence="12" id="KW-0234">DNA repair</keyword>
<keyword evidence="6" id="KW-0004">4Fe-4S</keyword>
<dbReference type="GO" id="GO:0000701">
    <property type="term" value="F:purine-specific mismatch base pair DNA N-glycosylase activity"/>
    <property type="evidence" value="ECO:0007669"/>
    <property type="project" value="UniProtKB-EC"/>
</dbReference>
<gene>
    <name evidence="16" type="primary">mutY</name>
    <name evidence="16" type="ORF">SCD92_04875</name>
</gene>
<comment type="caution">
    <text evidence="16">The sequence shown here is derived from an EMBL/GenBank/DDBJ whole genome shotgun (WGS) entry which is preliminary data.</text>
</comment>
<evidence type="ECO:0000256" key="5">
    <source>
        <dbReference type="ARBA" id="ARBA00022023"/>
    </source>
</evidence>
<evidence type="ECO:0000256" key="12">
    <source>
        <dbReference type="ARBA" id="ARBA00023204"/>
    </source>
</evidence>
<accession>A0ABU4RWY8</accession>
<dbReference type="CDD" id="cd00056">
    <property type="entry name" value="ENDO3c"/>
    <property type="match status" value="1"/>
</dbReference>
<dbReference type="EMBL" id="JAXAFO010000006">
    <property type="protein sequence ID" value="MDX6848681.1"/>
    <property type="molecule type" value="Genomic_DNA"/>
</dbReference>
<dbReference type="CDD" id="cd03431">
    <property type="entry name" value="NUDIX_DNA_Glycosylase_C-MutY"/>
    <property type="match status" value="1"/>
</dbReference>
<evidence type="ECO:0000256" key="2">
    <source>
        <dbReference type="ARBA" id="ARBA00002933"/>
    </source>
</evidence>
<dbReference type="SUPFAM" id="SSF48150">
    <property type="entry name" value="DNA-glycosylase"/>
    <property type="match status" value="1"/>
</dbReference>
<evidence type="ECO:0000256" key="7">
    <source>
        <dbReference type="ARBA" id="ARBA00022723"/>
    </source>
</evidence>
<keyword evidence="11" id="KW-0411">Iron-sulfur</keyword>
<organism evidence="16 17">
    <name type="scientific">Gilvimarinus gilvus</name>
    <dbReference type="NCBI Taxonomy" id="3058038"/>
    <lineage>
        <taxon>Bacteria</taxon>
        <taxon>Pseudomonadati</taxon>
        <taxon>Pseudomonadota</taxon>
        <taxon>Gammaproteobacteria</taxon>
        <taxon>Cellvibrionales</taxon>
        <taxon>Cellvibrionaceae</taxon>
        <taxon>Gilvimarinus</taxon>
    </lineage>
</organism>
<dbReference type="Pfam" id="PF00633">
    <property type="entry name" value="HHH"/>
    <property type="match status" value="1"/>
</dbReference>
<evidence type="ECO:0000256" key="3">
    <source>
        <dbReference type="ARBA" id="ARBA00008343"/>
    </source>
</evidence>
<evidence type="ECO:0000256" key="4">
    <source>
        <dbReference type="ARBA" id="ARBA00012045"/>
    </source>
</evidence>
<evidence type="ECO:0000256" key="6">
    <source>
        <dbReference type="ARBA" id="ARBA00022485"/>
    </source>
</evidence>
<keyword evidence="8 14" id="KW-0227">DNA damage</keyword>
<dbReference type="NCBIfam" id="TIGR01084">
    <property type="entry name" value="mutY"/>
    <property type="match status" value="1"/>
</dbReference>
<dbReference type="Pfam" id="PF14815">
    <property type="entry name" value="NUDIX_4"/>
    <property type="match status" value="1"/>
</dbReference>
<evidence type="ECO:0000256" key="9">
    <source>
        <dbReference type="ARBA" id="ARBA00022801"/>
    </source>
</evidence>
<dbReference type="InterPro" id="IPR023170">
    <property type="entry name" value="HhH_base_excis_C"/>
</dbReference>
<dbReference type="InterPro" id="IPR015797">
    <property type="entry name" value="NUDIX_hydrolase-like_dom_sf"/>
</dbReference>
<dbReference type="Proteomes" id="UP001273505">
    <property type="component" value="Unassembled WGS sequence"/>
</dbReference>
<evidence type="ECO:0000313" key="16">
    <source>
        <dbReference type="EMBL" id="MDX6848681.1"/>
    </source>
</evidence>
<dbReference type="PROSITE" id="PS00764">
    <property type="entry name" value="ENDONUCLEASE_III_1"/>
    <property type="match status" value="1"/>
</dbReference>
<dbReference type="SUPFAM" id="SSF55811">
    <property type="entry name" value="Nudix"/>
    <property type="match status" value="1"/>
</dbReference>
<dbReference type="Gene3D" id="1.10.340.30">
    <property type="entry name" value="Hypothetical protein, domain 2"/>
    <property type="match status" value="1"/>
</dbReference>
<feature type="domain" description="HhH-GPD" evidence="15">
    <location>
        <begin position="38"/>
        <end position="189"/>
    </location>
</feature>
<comment type="catalytic activity">
    <reaction evidence="1 14">
        <text>Hydrolyzes free adenine bases from 7,8-dihydro-8-oxoguanine:adenine mismatched double-stranded DNA, leaving an apurinic site.</text>
        <dbReference type="EC" id="3.2.2.31"/>
    </reaction>
</comment>
<keyword evidence="13 14" id="KW-0326">Glycosidase</keyword>
<name>A0ABU4RWY8_9GAMM</name>
<dbReference type="NCBIfam" id="NF008132">
    <property type="entry name" value="PRK10880.1"/>
    <property type="match status" value="1"/>
</dbReference>
<comment type="cofactor">
    <cofactor evidence="14">
        <name>[4Fe-4S] cluster</name>
        <dbReference type="ChEBI" id="CHEBI:49883"/>
    </cofactor>
    <text evidence="14">Binds 1 [4Fe-4S] cluster.</text>
</comment>
<dbReference type="InterPro" id="IPR000445">
    <property type="entry name" value="HhH_motif"/>
</dbReference>
<reference evidence="16 17" key="1">
    <citation type="submission" date="2023-11" db="EMBL/GenBank/DDBJ databases">
        <title>Gilvimarinus fulvus sp. nov., isolated from the surface of Kelp.</title>
        <authorList>
            <person name="Sun Y.Y."/>
            <person name="Gong Y."/>
            <person name="Du Z.J."/>
        </authorList>
    </citation>
    <scope>NUCLEOTIDE SEQUENCE [LARGE SCALE GENOMIC DNA]</scope>
    <source>
        <strain evidence="16 17">SDUM040013</strain>
    </source>
</reference>
<keyword evidence="7" id="KW-0479">Metal-binding</keyword>
<dbReference type="InterPro" id="IPR044298">
    <property type="entry name" value="MIG/MutY"/>
</dbReference>
<evidence type="ECO:0000256" key="14">
    <source>
        <dbReference type="RuleBase" id="RU365096"/>
    </source>
</evidence>
<dbReference type="InterPro" id="IPR005760">
    <property type="entry name" value="A/G_AdeGlyc_MutY"/>
</dbReference>
<evidence type="ECO:0000256" key="11">
    <source>
        <dbReference type="ARBA" id="ARBA00023014"/>
    </source>
</evidence>
<dbReference type="EC" id="3.2.2.31" evidence="4 14"/>
<dbReference type="Gene3D" id="3.90.79.10">
    <property type="entry name" value="Nucleoside Triphosphate Pyrophosphohydrolase"/>
    <property type="match status" value="1"/>
</dbReference>
<keyword evidence="17" id="KW-1185">Reference proteome</keyword>
<comment type="function">
    <text evidence="2">Adenine glycosylase active on G-A mispairs. MutY also corrects error-prone DNA synthesis past GO lesions which are due to the oxidatively damaged form of guanine: 7,8-dihydro-8-oxoguanine (8-oxo-dGTP).</text>
</comment>
<dbReference type="InterPro" id="IPR004036">
    <property type="entry name" value="Endonuclease-III-like_CS2"/>
</dbReference>
<sequence length="353" mass="39672">MTDVFSKAVLAWFDEHGRKHLPWQHDVTPYRVWLSEIMLQQTQVATVIPYFERFTEQYPTVQALAAAPLDEVLHLWTGLGYYARARNLHKCAQQVVTNHAGKFPDTVEQLAELPGIGESTAGAIVSIAFEKHAAILDGNVKRVLARYYAIDGWPGQSGPLKVLWDKARLHTPQQRCNHYTQAMMDLGATLCTRTKPACERCPLGDGCVARATGRQLDYPGKKPKKDKPVKSTYLLMLRAPTGELLLQQRPAVGIWGGLWSFPEYPMDTDLNAECAQRYGQPNTLELWDCYRHTFSHYHLDITPAYIELAALPDQVMEAGPSLWYNVHQPESVGLAAPVKRLLEKLAELDPLAS</sequence>
<dbReference type="Pfam" id="PF10576">
    <property type="entry name" value="EndIII_4Fe-2S"/>
    <property type="match status" value="1"/>
</dbReference>
<dbReference type="PANTHER" id="PTHR42944:SF1">
    <property type="entry name" value="ADENINE DNA GLYCOSYLASE"/>
    <property type="match status" value="1"/>
</dbReference>
<evidence type="ECO:0000256" key="1">
    <source>
        <dbReference type="ARBA" id="ARBA00000843"/>
    </source>
</evidence>
<dbReference type="SMART" id="SM00478">
    <property type="entry name" value="ENDO3c"/>
    <property type="match status" value="1"/>
</dbReference>
<evidence type="ECO:0000256" key="13">
    <source>
        <dbReference type="ARBA" id="ARBA00023295"/>
    </source>
</evidence>
<dbReference type="Pfam" id="PF00730">
    <property type="entry name" value="HhH-GPD"/>
    <property type="match status" value="1"/>
</dbReference>
<protein>
    <recommendedName>
        <fullName evidence="5 14">Adenine DNA glycosylase</fullName>
        <ecNumber evidence="4 14">3.2.2.31</ecNumber>
    </recommendedName>
</protein>
<evidence type="ECO:0000313" key="17">
    <source>
        <dbReference type="Proteomes" id="UP001273505"/>
    </source>
</evidence>
<dbReference type="RefSeq" id="WP_302724116.1">
    <property type="nucleotide sequence ID" value="NZ_JAULRU010000731.1"/>
</dbReference>
<evidence type="ECO:0000256" key="8">
    <source>
        <dbReference type="ARBA" id="ARBA00022763"/>
    </source>
</evidence>
<dbReference type="PROSITE" id="PS01155">
    <property type="entry name" value="ENDONUCLEASE_III_2"/>
    <property type="match status" value="1"/>
</dbReference>
<keyword evidence="9 16" id="KW-0378">Hydrolase</keyword>
<dbReference type="InterPro" id="IPR004035">
    <property type="entry name" value="Endouclease-III_FeS-bd_BS"/>
</dbReference>
<dbReference type="InterPro" id="IPR003265">
    <property type="entry name" value="HhH-GPD_domain"/>
</dbReference>
<evidence type="ECO:0000256" key="10">
    <source>
        <dbReference type="ARBA" id="ARBA00023004"/>
    </source>
</evidence>
<dbReference type="InterPro" id="IPR003651">
    <property type="entry name" value="Endonuclease3_FeS-loop_motif"/>
</dbReference>
<evidence type="ECO:0000259" key="15">
    <source>
        <dbReference type="SMART" id="SM00478"/>
    </source>
</evidence>
<keyword evidence="10 14" id="KW-0408">Iron</keyword>
<comment type="similarity">
    <text evidence="3 14">Belongs to the Nth/MutY family.</text>
</comment>
<dbReference type="InterPro" id="IPR029119">
    <property type="entry name" value="MutY_C"/>
</dbReference>
<dbReference type="Gene3D" id="1.10.1670.10">
    <property type="entry name" value="Helix-hairpin-Helix base-excision DNA repair enzymes (C-terminal)"/>
    <property type="match status" value="1"/>
</dbReference>
<proteinExistence type="inferred from homology"/>
<dbReference type="InterPro" id="IPR011257">
    <property type="entry name" value="DNA_glycosylase"/>
</dbReference>